<gene>
    <name evidence="6" type="primary">CWC15</name>
</gene>
<reference evidence="6" key="1">
    <citation type="submission" date="2016-12" db="EMBL/GenBank/DDBJ databases">
        <title>Caligus clemensi ESTs and full-length cDNAs.</title>
        <authorList>
            <person name="Yasuike M."/>
            <person name="von Schalburg K."/>
            <person name="Cooper G."/>
            <person name="Leong J."/>
            <person name="Jones S.R.M."/>
            <person name="Koop B.F."/>
        </authorList>
    </citation>
    <scope>NUCLEOTIDE SEQUENCE</scope>
    <source>
        <tissue evidence="6">Whole</tissue>
    </source>
</reference>
<accession>C1C081</accession>
<name>C1C081_CALCM</name>
<feature type="compositionally biased region" description="Basic and acidic residues" evidence="5">
    <location>
        <begin position="54"/>
        <end position="91"/>
    </location>
</feature>
<evidence type="ECO:0000256" key="1">
    <source>
        <dbReference type="ARBA" id="ARBA00006644"/>
    </source>
</evidence>
<dbReference type="InterPro" id="IPR006973">
    <property type="entry name" value="Cwf_Cwc_15"/>
</dbReference>
<evidence type="ECO:0000256" key="2">
    <source>
        <dbReference type="ARBA" id="ARBA00022664"/>
    </source>
</evidence>
<sequence>MTTAARPTFDTARGGSGARERDLSAMTKQYSSRDLPSHTSLKSRERGQGTVEDLSGKDFKRELEEREGRGSEKRSSSTKSHLEYTSKKSRTEALPPPANLDADDPLEASDNSDSSDDDDDTALLMAELNKIKKEKALEEVKKEEQHRAEVEKIRMENILSGNPLLKNKLAESSDKLNMKVKRRWDDDVVFKNCSRAEPDKKEKTLSMIPCAMNSIGNSWKNVLNNLINFFLYLLKFST</sequence>
<dbReference type="AlphaFoldDB" id="C1C081"/>
<protein>
    <submittedName>
        <fullName evidence="6">CWC15 homolog</fullName>
    </submittedName>
</protein>
<organism evidence="6">
    <name type="scientific">Caligus clemensi</name>
    <name type="common">Sea louse</name>
    <dbReference type="NCBI Taxonomy" id="344056"/>
    <lineage>
        <taxon>Eukaryota</taxon>
        <taxon>Metazoa</taxon>
        <taxon>Ecdysozoa</taxon>
        <taxon>Arthropoda</taxon>
        <taxon>Crustacea</taxon>
        <taxon>Multicrustacea</taxon>
        <taxon>Hexanauplia</taxon>
        <taxon>Copepoda</taxon>
        <taxon>Siphonostomatoida</taxon>
        <taxon>Caligidae</taxon>
        <taxon>Caligus</taxon>
    </lineage>
</organism>
<feature type="region of interest" description="Disordered" evidence="5">
    <location>
        <begin position="1"/>
        <end position="119"/>
    </location>
</feature>
<evidence type="ECO:0000313" key="6">
    <source>
        <dbReference type="EMBL" id="ACO14684.1"/>
    </source>
</evidence>
<keyword evidence="2" id="KW-0507">mRNA processing</keyword>
<feature type="coiled-coil region" evidence="4">
    <location>
        <begin position="123"/>
        <end position="153"/>
    </location>
</feature>
<dbReference type="Pfam" id="PF04889">
    <property type="entry name" value="Cwf_Cwc_15"/>
    <property type="match status" value="1"/>
</dbReference>
<evidence type="ECO:0000256" key="5">
    <source>
        <dbReference type="SAM" id="MobiDB-lite"/>
    </source>
</evidence>
<keyword evidence="3" id="KW-0508">mRNA splicing</keyword>
<evidence type="ECO:0000256" key="3">
    <source>
        <dbReference type="ARBA" id="ARBA00023187"/>
    </source>
</evidence>
<keyword evidence="4" id="KW-0175">Coiled coil</keyword>
<feature type="compositionally biased region" description="Polar residues" evidence="5">
    <location>
        <begin position="26"/>
        <end position="40"/>
    </location>
</feature>
<dbReference type="PANTHER" id="PTHR12718:SF2">
    <property type="entry name" value="SPLICEOSOME-ASSOCIATED PROTEIN CWC15 HOMOLOG"/>
    <property type="match status" value="1"/>
</dbReference>
<dbReference type="EMBL" id="BT080260">
    <property type="protein sequence ID" value="ACO14684.1"/>
    <property type="molecule type" value="mRNA"/>
</dbReference>
<dbReference type="GO" id="GO:0071013">
    <property type="term" value="C:catalytic step 2 spliceosome"/>
    <property type="evidence" value="ECO:0007669"/>
    <property type="project" value="TreeGrafter"/>
</dbReference>
<comment type="similarity">
    <text evidence="1">Belongs to the CWC15 family.</text>
</comment>
<dbReference type="PANTHER" id="PTHR12718">
    <property type="entry name" value="CELL CYCLE CONTROL PROTEIN CWF15"/>
    <property type="match status" value="1"/>
</dbReference>
<dbReference type="GO" id="GO:0003723">
    <property type="term" value="F:RNA binding"/>
    <property type="evidence" value="ECO:0007669"/>
    <property type="project" value="TreeGrafter"/>
</dbReference>
<dbReference type="GO" id="GO:0045292">
    <property type="term" value="P:mRNA cis splicing, via spliceosome"/>
    <property type="evidence" value="ECO:0007669"/>
    <property type="project" value="TreeGrafter"/>
</dbReference>
<evidence type="ECO:0000256" key="4">
    <source>
        <dbReference type="SAM" id="Coils"/>
    </source>
</evidence>
<proteinExistence type="evidence at transcript level"/>